<evidence type="ECO:0000256" key="1">
    <source>
        <dbReference type="SAM" id="Phobius"/>
    </source>
</evidence>
<feature type="chain" id="PRO_5029000922" description="Protein sleepless" evidence="2">
    <location>
        <begin position="23"/>
        <end position="132"/>
    </location>
</feature>
<accession>A0A7G3AK97</accession>
<proteinExistence type="predicted"/>
<keyword evidence="1" id="KW-0812">Transmembrane</keyword>
<evidence type="ECO:0008006" key="4">
    <source>
        <dbReference type="Google" id="ProtNLM"/>
    </source>
</evidence>
<protein>
    <recommendedName>
        <fullName evidence="4">Protein sleepless</fullName>
    </recommendedName>
</protein>
<evidence type="ECO:0000256" key="2">
    <source>
        <dbReference type="SAM" id="SignalP"/>
    </source>
</evidence>
<name>A0A7G3AK97_LUTLO</name>
<keyword evidence="2" id="KW-0732">Signal</keyword>
<feature type="transmembrane region" description="Helical" evidence="1">
    <location>
        <begin position="112"/>
        <end position="129"/>
    </location>
</feature>
<dbReference type="EMBL" id="GITU01004277">
    <property type="protein sequence ID" value="MBC1172980.1"/>
    <property type="molecule type" value="Transcribed_RNA"/>
</dbReference>
<dbReference type="InterPro" id="IPR045860">
    <property type="entry name" value="Snake_toxin-like_sf"/>
</dbReference>
<dbReference type="AlphaFoldDB" id="A0A7G3AK97"/>
<organism evidence="3">
    <name type="scientific">Lutzomyia longipalpis</name>
    <name type="common">Sand fly</name>
    <dbReference type="NCBI Taxonomy" id="7200"/>
    <lineage>
        <taxon>Eukaryota</taxon>
        <taxon>Metazoa</taxon>
        <taxon>Ecdysozoa</taxon>
        <taxon>Arthropoda</taxon>
        <taxon>Hexapoda</taxon>
        <taxon>Insecta</taxon>
        <taxon>Pterygota</taxon>
        <taxon>Neoptera</taxon>
        <taxon>Endopterygota</taxon>
        <taxon>Diptera</taxon>
        <taxon>Nematocera</taxon>
        <taxon>Psychodoidea</taxon>
        <taxon>Psychodidae</taxon>
        <taxon>Lutzomyia</taxon>
        <taxon>Lutzomyia</taxon>
    </lineage>
</organism>
<keyword evidence="1" id="KW-1133">Transmembrane helix</keyword>
<feature type="signal peptide" evidence="2">
    <location>
        <begin position="1"/>
        <end position="22"/>
    </location>
</feature>
<sequence length="132" mass="14431">MSNKIAICAFVCLSLVISKVFSLNCYTCSTVGFVPCTTVMQCEEYFPELGPNYVCTKVISTFVPAEGPNVTSVERGCGRPDACEKMDEYNLQYDVCEICTRNRCNGSVSLQGSFYVISAIVLMSVILSAQSK</sequence>
<dbReference type="SUPFAM" id="SSF57302">
    <property type="entry name" value="Snake toxin-like"/>
    <property type="match status" value="1"/>
</dbReference>
<keyword evidence="1" id="KW-0472">Membrane</keyword>
<reference evidence="3" key="1">
    <citation type="journal article" date="2020" name="BMC">
        <title>Leishmania infection induces a limited differential gene expression in the sand fly midgut.</title>
        <authorList>
            <person name="Coutinho-Abreu I.V."/>
            <person name="Serafim T.D."/>
            <person name="Meneses C."/>
            <person name="Kamhawi S."/>
            <person name="Oliveira F."/>
            <person name="Valenzuela J.G."/>
        </authorList>
    </citation>
    <scope>NUCLEOTIDE SEQUENCE</scope>
    <source>
        <strain evidence="3">Jacobina</strain>
        <tissue evidence="3">Midgut</tissue>
    </source>
</reference>
<evidence type="ECO:0000313" key="3">
    <source>
        <dbReference type="EMBL" id="MBC1172980.1"/>
    </source>
</evidence>